<accession>A0A0E9PNE5</accession>
<sequence>MQCNHLRRMSFYESLRYITGFITELLHDSFHSQHYSWL</sequence>
<proteinExistence type="predicted"/>
<name>A0A0E9PNE5_ANGAN</name>
<reference evidence="1" key="2">
    <citation type="journal article" date="2015" name="Fish Shellfish Immunol.">
        <title>Early steps in the European eel (Anguilla anguilla)-Vibrio vulnificus interaction in the gills: Role of the RtxA13 toxin.</title>
        <authorList>
            <person name="Callol A."/>
            <person name="Pajuelo D."/>
            <person name="Ebbesson L."/>
            <person name="Teles M."/>
            <person name="MacKenzie S."/>
            <person name="Amaro C."/>
        </authorList>
    </citation>
    <scope>NUCLEOTIDE SEQUENCE</scope>
</reference>
<dbReference type="EMBL" id="GBXM01103234">
    <property type="protein sequence ID" value="JAH05343.1"/>
    <property type="molecule type" value="Transcribed_RNA"/>
</dbReference>
<organism evidence="1">
    <name type="scientific">Anguilla anguilla</name>
    <name type="common">European freshwater eel</name>
    <name type="synonym">Muraena anguilla</name>
    <dbReference type="NCBI Taxonomy" id="7936"/>
    <lineage>
        <taxon>Eukaryota</taxon>
        <taxon>Metazoa</taxon>
        <taxon>Chordata</taxon>
        <taxon>Craniata</taxon>
        <taxon>Vertebrata</taxon>
        <taxon>Euteleostomi</taxon>
        <taxon>Actinopterygii</taxon>
        <taxon>Neopterygii</taxon>
        <taxon>Teleostei</taxon>
        <taxon>Anguilliformes</taxon>
        <taxon>Anguillidae</taxon>
        <taxon>Anguilla</taxon>
    </lineage>
</organism>
<evidence type="ECO:0000313" key="1">
    <source>
        <dbReference type="EMBL" id="JAH05343.1"/>
    </source>
</evidence>
<reference evidence="1" key="1">
    <citation type="submission" date="2014-11" db="EMBL/GenBank/DDBJ databases">
        <authorList>
            <person name="Amaro Gonzalez C."/>
        </authorList>
    </citation>
    <scope>NUCLEOTIDE SEQUENCE</scope>
</reference>
<dbReference type="AlphaFoldDB" id="A0A0E9PNE5"/>
<protein>
    <submittedName>
        <fullName evidence="1">Uncharacterized protein</fullName>
    </submittedName>
</protein>